<feature type="region of interest" description="Disordered" evidence="1">
    <location>
        <begin position="46"/>
        <end position="78"/>
    </location>
</feature>
<dbReference type="OrthoDB" id="8947044at2"/>
<dbReference type="EMBL" id="UGHR01000001">
    <property type="protein sequence ID" value="STQ91397.1"/>
    <property type="molecule type" value="Genomic_DNA"/>
</dbReference>
<evidence type="ECO:0000256" key="1">
    <source>
        <dbReference type="SAM" id="MobiDB-lite"/>
    </source>
</evidence>
<dbReference type="RefSeq" id="WP_115227607.1">
    <property type="nucleotide sequence ID" value="NZ_CAWOLO010000003.1"/>
</dbReference>
<dbReference type="EMBL" id="SMBT01000003">
    <property type="protein sequence ID" value="TCU88532.1"/>
    <property type="molecule type" value="Genomic_DNA"/>
</dbReference>
<organism evidence="3 5">
    <name type="scientific">Iodobacter fluviatilis</name>
    <dbReference type="NCBI Taxonomy" id="537"/>
    <lineage>
        <taxon>Bacteria</taxon>
        <taxon>Pseudomonadati</taxon>
        <taxon>Pseudomonadota</taxon>
        <taxon>Betaproteobacteria</taxon>
        <taxon>Neisseriales</taxon>
        <taxon>Chitinibacteraceae</taxon>
        <taxon>Iodobacter</taxon>
    </lineage>
</organism>
<proteinExistence type="predicted"/>
<evidence type="ECO:0000313" key="6">
    <source>
        <dbReference type="Proteomes" id="UP000295794"/>
    </source>
</evidence>
<feature type="domain" description="DUF7210" evidence="2">
    <location>
        <begin position="11"/>
        <end position="36"/>
    </location>
</feature>
<reference evidence="4 6" key="2">
    <citation type="submission" date="2019-03" db="EMBL/GenBank/DDBJ databases">
        <title>Genomic Encyclopedia of Type Strains, Phase IV (KMG-IV): sequencing the most valuable type-strain genomes for metagenomic binning, comparative biology and taxonomic classification.</title>
        <authorList>
            <person name="Goeker M."/>
        </authorList>
    </citation>
    <scope>NUCLEOTIDE SEQUENCE [LARGE SCALE GENOMIC DNA]</scope>
    <source>
        <strain evidence="4 6">DSM 3764</strain>
    </source>
</reference>
<evidence type="ECO:0000313" key="3">
    <source>
        <dbReference type="EMBL" id="STQ91397.1"/>
    </source>
</evidence>
<protein>
    <recommendedName>
        <fullName evidence="2">DUF7210 domain-containing protein</fullName>
    </recommendedName>
</protein>
<dbReference type="Proteomes" id="UP000255108">
    <property type="component" value="Unassembled WGS sequence"/>
</dbReference>
<dbReference type="InterPro" id="IPR055634">
    <property type="entry name" value="DUF7210"/>
</dbReference>
<name>A0A377Q9A4_9NEIS</name>
<dbReference type="Proteomes" id="UP000295794">
    <property type="component" value="Unassembled WGS sequence"/>
</dbReference>
<gene>
    <name evidence="4" type="ORF">EV682_103116</name>
    <name evidence="3" type="ORF">NCTC11159_02469</name>
</gene>
<evidence type="ECO:0000313" key="4">
    <source>
        <dbReference type="EMBL" id="TCU88532.1"/>
    </source>
</evidence>
<accession>A0A377Q9A4</accession>
<dbReference type="Pfam" id="PF23843">
    <property type="entry name" value="DUF7210"/>
    <property type="match status" value="1"/>
</dbReference>
<evidence type="ECO:0000259" key="2">
    <source>
        <dbReference type="Pfam" id="PF23843"/>
    </source>
</evidence>
<keyword evidence="6" id="KW-1185">Reference proteome</keyword>
<sequence length="78" mass="9028">MKKYLIHSTDLEHDGQRYFEGDTIELDDAEAARLIKWLNPLEQPLESFKPLEPQEPIEQPLKPPETLESEAPTKGTKR</sequence>
<reference evidence="3 5" key="1">
    <citation type="submission" date="2018-06" db="EMBL/GenBank/DDBJ databases">
        <authorList>
            <consortium name="Pathogen Informatics"/>
            <person name="Doyle S."/>
        </authorList>
    </citation>
    <scope>NUCLEOTIDE SEQUENCE [LARGE SCALE GENOMIC DNA]</scope>
    <source>
        <strain evidence="3 5">NCTC11159</strain>
    </source>
</reference>
<evidence type="ECO:0000313" key="5">
    <source>
        <dbReference type="Proteomes" id="UP000255108"/>
    </source>
</evidence>
<feature type="compositionally biased region" description="Low complexity" evidence="1">
    <location>
        <begin position="50"/>
        <end position="60"/>
    </location>
</feature>
<dbReference type="AlphaFoldDB" id="A0A377Q9A4"/>